<evidence type="ECO:0000256" key="1">
    <source>
        <dbReference type="SAM" id="MobiDB-lite"/>
    </source>
</evidence>
<gene>
    <name evidence="3" type="ORF">Ddye_021286</name>
</gene>
<evidence type="ECO:0000259" key="2">
    <source>
        <dbReference type="Pfam" id="PF26138"/>
    </source>
</evidence>
<proteinExistence type="predicted"/>
<feature type="domain" description="DUF8040" evidence="2">
    <location>
        <begin position="1"/>
        <end position="69"/>
    </location>
</feature>
<sequence>MEKPIFIKLCDILRNYGLTSTKCDGLEEGVGMFLMTLGHSVGNRIIQEQFQHSGETTSRQFGIVLKKMIMLHFDEIRPFEEYNEVSHYIRSNHKYWSYFKDCIEAIDGTHVRVSLLVDEQIPYIERKGSPTQNSMAVCGFDMLFTFVCLGWEGTAHDARIFLEAIRNTELKLPKPPDGQTTNNRTINKTQTSHKNRAMQRRQIEPKQGTLAKNQQKEKRQRQKKEKNTIKSPKVPPLNKVTTTIRIVLRKTIIVNT</sequence>
<dbReference type="InterPro" id="IPR045249">
    <property type="entry name" value="HARBI1-like"/>
</dbReference>
<evidence type="ECO:0000313" key="3">
    <source>
        <dbReference type="EMBL" id="KAK2646091.1"/>
    </source>
</evidence>
<dbReference type="InterPro" id="IPR058353">
    <property type="entry name" value="DUF8040"/>
</dbReference>
<dbReference type="PANTHER" id="PTHR22930:SF221">
    <property type="entry name" value="NUCLEASE HARBI1"/>
    <property type="match status" value="1"/>
</dbReference>
<feature type="compositionally biased region" description="Polar residues" evidence="1">
    <location>
        <begin position="178"/>
        <end position="190"/>
    </location>
</feature>
<dbReference type="PANTHER" id="PTHR22930">
    <property type="match status" value="1"/>
</dbReference>
<protein>
    <recommendedName>
        <fullName evidence="2">DUF8040 domain-containing protein</fullName>
    </recommendedName>
</protein>
<dbReference type="Proteomes" id="UP001280121">
    <property type="component" value="Unassembled WGS sequence"/>
</dbReference>
<keyword evidence="4" id="KW-1185">Reference proteome</keyword>
<evidence type="ECO:0000313" key="4">
    <source>
        <dbReference type="Proteomes" id="UP001280121"/>
    </source>
</evidence>
<organism evidence="3 4">
    <name type="scientific">Dipteronia dyeriana</name>
    <dbReference type="NCBI Taxonomy" id="168575"/>
    <lineage>
        <taxon>Eukaryota</taxon>
        <taxon>Viridiplantae</taxon>
        <taxon>Streptophyta</taxon>
        <taxon>Embryophyta</taxon>
        <taxon>Tracheophyta</taxon>
        <taxon>Spermatophyta</taxon>
        <taxon>Magnoliopsida</taxon>
        <taxon>eudicotyledons</taxon>
        <taxon>Gunneridae</taxon>
        <taxon>Pentapetalae</taxon>
        <taxon>rosids</taxon>
        <taxon>malvids</taxon>
        <taxon>Sapindales</taxon>
        <taxon>Sapindaceae</taxon>
        <taxon>Hippocastanoideae</taxon>
        <taxon>Acereae</taxon>
        <taxon>Dipteronia</taxon>
    </lineage>
</organism>
<comment type="caution">
    <text evidence="3">The sequence shown here is derived from an EMBL/GenBank/DDBJ whole genome shotgun (WGS) entry which is preliminary data.</text>
</comment>
<name>A0AAD9U1D8_9ROSI</name>
<feature type="region of interest" description="Disordered" evidence="1">
    <location>
        <begin position="171"/>
        <end position="236"/>
    </location>
</feature>
<dbReference type="AlphaFoldDB" id="A0AAD9U1D8"/>
<dbReference type="EMBL" id="JANJYI010000006">
    <property type="protein sequence ID" value="KAK2646091.1"/>
    <property type="molecule type" value="Genomic_DNA"/>
</dbReference>
<accession>A0AAD9U1D8</accession>
<reference evidence="3" key="1">
    <citation type="journal article" date="2023" name="Plant J.">
        <title>Genome sequences and population genomics provide insights into the demographic history, inbreeding, and mutation load of two 'living fossil' tree species of Dipteronia.</title>
        <authorList>
            <person name="Feng Y."/>
            <person name="Comes H.P."/>
            <person name="Chen J."/>
            <person name="Zhu S."/>
            <person name="Lu R."/>
            <person name="Zhang X."/>
            <person name="Li P."/>
            <person name="Qiu J."/>
            <person name="Olsen K.M."/>
            <person name="Qiu Y."/>
        </authorList>
    </citation>
    <scope>NUCLEOTIDE SEQUENCE</scope>
    <source>
        <strain evidence="3">KIB01</strain>
    </source>
</reference>
<dbReference type="Pfam" id="PF26138">
    <property type="entry name" value="DUF8040"/>
    <property type="match status" value="1"/>
</dbReference>